<keyword evidence="2" id="KW-1185">Reference proteome</keyword>
<comment type="caution">
    <text evidence="1">The sequence shown here is derived from an EMBL/GenBank/DDBJ whole genome shotgun (WGS) entry which is preliminary data.</text>
</comment>
<sequence length="77" mass="8220">MNFSDTQSMILLAAAQHKARLARAPKTLPAAPLLVLAVYKVVPVLRLAGLSVTLGMAFLIDMSLACRGVEGAQLRRC</sequence>
<reference evidence="1" key="2">
    <citation type="journal article" date="2021" name="Syst. Appl. Microbiol.">
        <title>Roseomonas hellenica sp. nov., isolated from roots of wild-growing Alkanna tinctoria.</title>
        <authorList>
            <person name="Rat A."/>
            <person name="Naranjo H.D."/>
            <person name="Lebbe L."/>
            <person name="Cnockaert M."/>
            <person name="Krigas N."/>
            <person name="Grigoriadou K."/>
            <person name="Maloupa E."/>
            <person name="Willems A."/>
        </authorList>
    </citation>
    <scope>NUCLEOTIDE SEQUENCE</scope>
    <source>
        <strain evidence="1">LMG 28251</strain>
    </source>
</reference>
<accession>A0AAF1KNG9</accession>
<dbReference type="Proteomes" id="UP001196068">
    <property type="component" value="Unassembled WGS sequence"/>
</dbReference>
<proteinExistence type="predicted"/>
<protein>
    <submittedName>
        <fullName evidence="1">Uncharacterized protein</fullName>
    </submittedName>
</protein>
<evidence type="ECO:0000313" key="2">
    <source>
        <dbReference type="Proteomes" id="UP001196068"/>
    </source>
</evidence>
<dbReference type="EMBL" id="JAAEDH010000004">
    <property type="protein sequence ID" value="MBR0654553.1"/>
    <property type="molecule type" value="Genomic_DNA"/>
</dbReference>
<reference evidence="1" key="1">
    <citation type="submission" date="2020-01" db="EMBL/GenBank/DDBJ databases">
        <authorList>
            <person name="Rat A."/>
        </authorList>
    </citation>
    <scope>NUCLEOTIDE SEQUENCE</scope>
    <source>
        <strain evidence="1">LMG 28251</strain>
    </source>
</reference>
<dbReference type="AlphaFoldDB" id="A0AAF1KNG9"/>
<gene>
    <name evidence="1" type="ORF">GXW79_05615</name>
</gene>
<organism evidence="1 2">
    <name type="scientific">Plastoroseomonas arctica</name>
    <dbReference type="NCBI Taxonomy" id="1509237"/>
    <lineage>
        <taxon>Bacteria</taxon>
        <taxon>Pseudomonadati</taxon>
        <taxon>Pseudomonadota</taxon>
        <taxon>Alphaproteobacteria</taxon>
        <taxon>Acetobacterales</taxon>
        <taxon>Acetobacteraceae</taxon>
        <taxon>Plastoroseomonas</taxon>
    </lineage>
</organism>
<name>A0AAF1KNG9_9PROT</name>
<evidence type="ECO:0000313" key="1">
    <source>
        <dbReference type="EMBL" id="MBR0654553.1"/>
    </source>
</evidence>
<dbReference type="RefSeq" id="WP_211873369.1">
    <property type="nucleotide sequence ID" value="NZ_JAAEDH010000004.1"/>
</dbReference>